<dbReference type="RefSeq" id="WP_202825992.1">
    <property type="nucleotide sequence ID" value="NZ_JAEUXJ010000004.1"/>
</dbReference>
<evidence type="ECO:0000259" key="3">
    <source>
        <dbReference type="SMART" id="SM01266"/>
    </source>
</evidence>
<name>A0ABS1V3K5_9PROT</name>
<feature type="domain" description="Maltose/galactoside acetyltransferase" evidence="3">
    <location>
        <begin position="4"/>
        <end position="52"/>
    </location>
</feature>
<evidence type="ECO:0000313" key="5">
    <source>
        <dbReference type="Proteomes" id="UP000606490"/>
    </source>
</evidence>
<dbReference type="CDD" id="cd03357">
    <property type="entry name" value="LbH_MAT_GAT"/>
    <property type="match status" value="1"/>
</dbReference>
<evidence type="ECO:0000256" key="2">
    <source>
        <dbReference type="ARBA" id="ARBA00022679"/>
    </source>
</evidence>
<accession>A0ABS1V3K5</accession>
<dbReference type="PANTHER" id="PTHR23416:SF23">
    <property type="entry name" value="ACETYLTRANSFERASE C18B11.09C-RELATED"/>
    <property type="match status" value="1"/>
</dbReference>
<dbReference type="Pfam" id="PF12464">
    <property type="entry name" value="Mac"/>
    <property type="match status" value="1"/>
</dbReference>
<dbReference type="SMART" id="SM01266">
    <property type="entry name" value="Mac"/>
    <property type="match status" value="1"/>
</dbReference>
<dbReference type="InterPro" id="IPR051159">
    <property type="entry name" value="Hexapeptide_acetyltransf"/>
</dbReference>
<keyword evidence="2" id="KW-0808">Transferase</keyword>
<comment type="caution">
    <text evidence="4">The sequence shown here is derived from an EMBL/GenBank/DDBJ whole genome shotgun (WGS) entry which is preliminary data.</text>
</comment>
<dbReference type="EMBL" id="JAEUXJ010000004">
    <property type="protein sequence ID" value="MBL6456271.1"/>
    <property type="molecule type" value="Genomic_DNA"/>
</dbReference>
<reference evidence="4 5" key="1">
    <citation type="submission" date="2021-01" db="EMBL/GenBank/DDBJ databases">
        <title>Belnapia mucosa sp. nov. and Belnapia arida sp. nov., isolated from the Tabernas Desert (Almeria, Spain).</title>
        <authorList>
            <person name="Molina-Menor E."/>
            <person name="Vidal-Verdu A."/>
            <person name="Calonge A."/>
            <person name="Satari L."/>
            <person name="Pereto Magraner J."/>
            <person name="Porcar Miralles M."/>
        </authorList>
    </citation>
    <scope>NUCLEOTIDE SEQUENCE [LARGE SCALE GENOMIC DNA]</scope>
    <source>
        <strain evidence="4 5">T6</strain>
    </source>
</reference>
<dbReference type="InterPro" id="IPR001451">
    <property type="entry name" value="Hexapep"/>
</dbReference>
<gene>
    <name evidence="4" type="ORF">JMJ55_13130</name>
</gene>
<dbReference type="SUPFAM" id="SSF51161">
    <property type="entry name" value="Trimeric LpxA-like enzymes"/>
    <property type="match status" value="1"/>
</dbReference>
<comment type="similarity">
    <text evidence="1">Belongs to the transferase hexapeptide repeat family.</text>
</comment>
<dbReference type="InterPro" id="IPR024688">
    <property type="entry name" value="Mac_dom"/>
</dbReference>
<organism evidence="4 5">
    <name type="scientific">Belnapia mucosa</name>
    <dbReference type="NCBI Taxonomy" id="2804532"/>
    <lineage>
        <taxon>Bacteria</taxon>
        <taxon>Pseudomonadati</taxon>
        <taxon>Pseudomonadota</taxon>
        <taxon>Alphaproteobacteria</taxon>
        <taxon>Acetobacterales</taxon>
        <taxon>Roseomonadaceae</taxon>
        <taxon>Belnapia</taxon>
    </lineage>
</organism>
<proteinExistence type="inferred from homology"/>
<dbReference type="Gene3D" id="2.160.10.10">
    <property type="entry name" value="Hexapeptide repeat proteins"/>
    <property type="match status" value="1"/>
</dbReference>
<dbReference type="Pfam" id="PF00132">
    <property type="entry name" value="Hexapep"/>
    <property type="match status" value="1"/>
</dbReference>
<protein>
    <submittedName>
        <fullName evidence="4">Sugar O-acetyltransferase</fullName>
    </submittedName>
</protein>
<evidence type="ECO:0000256" key="1">
    <source>
        <dbReference type="ARBA" id="ARBA00007274"/>
    </source>
</evidence>
<keyword evidence="5" id="KW-1185">Reference proteome</keyword>
<evidence type="ECO:0000313" key="4">
    <source>
        <dbReference type="EMBL" id="MBL6456271.1"/>
    </source>
</evidence>
<dbReference type="PANTHER" id="PTHR23416">
    <property type="entry name" value="SIALIC ACID SYNTHASE-RELATED"/>
    <property type="match status" value="1"/>
</dbReference>
<sequence length="182" mass="18672">MTEREKMLAGLRYDPADAELAAGRARAAALLRRFNAEGDASALGALLGGIGEGTEIRPGFACDYGGNIRIGARGFVNFNVVMLDCAPITIGNRVQIAPAVQIYTATHPLAAAERAGGLEWARPIRIGDDVWIGGGAIILPGVTLGAGCVVAAGAVVTRDVPPGVLVAGNPARITRASLPYQA</sequence>
<dbReference type="Proteomes" id="UP000606490">
    <property type="component" value="Unassembled WGS sequence"/>
</dbReference>
<dbReference type="InterPro" id="IPR011004">
    <property type="entry name" value="Trimer_LpxA-like_sf"/>
</dbReference>